<evidence type="ECO:0000256" key="5">
    <source>
        <dbReference type="ARBA" id="ARBA00022660"/>
    </source>
</evidence>
<keyword evidence="10" id="KW-0560">Oxidoreductase</keyword>
<protein>
    <submittedName>
        <fullName evidence="16">Cytochrome ubiquinol oxidase subunit II</fullName>
    </submittedName>
</protein>
<keyword evidence="5" id="KW-0679">Respiratory chain</keyword>
<dbReference type="InterPro" id="IPR045187">
    <property type="entry name" value="CcO_II"/>
</dbReference>
<reference evidence="16" key="1">
    <citation type="submission" date="2021-12" db="EMBL/GenBank/DDBJ databases">
        <title>Bradyrhizobium xenonodulans sp. nov.</title>
        <authorList>
            <person name="Claassens R."/>
            <person name="Venter S.N."/>
            <person name="Beukes C.W."/>
            <person name="Stepkowski T."/>
            <person name="Steenkamp E.T."/>
        </authorList>
    </citation>
    <scope>NUCLEOTIDE SEQUENCE</scope>
    <source>
        <strain evidence="16">14AB</strain>
    </source>
</reference>
<evidence type="ECO:0000256" key="4">
    <source>
        <dbReference type="ARBA" id="ARBA00022475"/>
    </source>
</evidence>
<dbReference type="Gene3D" id="1.10.287.90">
    <property type="match status" value="1"/>
</dbReference>
<evidence type="ECO:0000256" key="12">
    <source>
        <dbReference type="SAM" id="MobiDB-lite"/>
    </source>
</evidence>
<feature type="region of interest" description="Disordered" evidence="12">
    <location>
        <begin position="231"/>
        <end position="253"/>
    </location>
</feature>
<dbReference type="PANTHER" id="PTHR22888">
    <property type="entry name" value="CYTOCHROME C OXIDASE, SUBUNIT II"/>
    <property type="match status" value="1"/>
</dbReference>
<name>A0ABY7MQN1_9BRAD</name>
<dbReference type="Gene3D" id="2.60.40.420">
    <property type="entry name" value="Cupredoxins - blue copper proteins"/>
    <property type="match status" value="1"/>
</dbReference>
<dbReference type="PROSITE" id="PS50857">
    <property type="entry name" value="COX2_CUA"/>
    <property type="match status" value="1"/>
</dbReference>
<dbReference type="Proteomes" id="UP001179614">
    <property type="component" value="Chromosome"/>
</dbReference>
<sequence length="253" mass="27747">MLVIVVPTIFAILAFAFWFRASNPKARYQPDFVYSGRVEMVVWAIPALTVILLGGVAWIGSHQLDPAAPVPGTGSPVRIQAVSLDWKWLFIYPDQRIATVNTLTVPAGAELNFQLTSSSVMNTFFIPQLGSMIYTMNGMVTKLNLRADNEGKLQGLSAHFSGDGFPDMMFDVNVISPLAFPDWVATTAKTDAVLNEESYKKLMQQGIEKGRPTYRLDDPRLFDLIATQHIPSGPGPELISDAGRPHSGGHDAR</sequence>
<evidence type="ECO:0000259" key="14">
    <source>
        <dbReference type="PROSITE" id="PS50857"/>
    </source>
</evidence>
<evidence type="ECO:0000259" key="15">
    <source>
        <dbReference type="PROSITE" id="PS50999"/>
    </source>
</evidence>
<dbReference type="RefSeq" id="WP_270168172.1">
    <property type="nucleotide sequence ID" value="NZ_CP089391.1"/>
</dbReference>
<proteinExistence type="inferred from homology"/>
<dbReference type="SUPFAM" id="SSF81464">
    <property type="entry name" value="Cytochrome c oxidase subunit II-like, transmembrane region"/>
    <property type="match status" value="1"/>
</dbReference>
<keyword evidence="4" id="KW-1003">Cell membrane</keyword>
<dbReference type="InterPro" id="IPR011759">
    <property type="entry name" value="Cyt_c_oxidase_su2_TM_dom"/>
</dbReference>
<evidence type="ECO:0000313" key="16">
    <source>
        <dbReference type="EMBL" id="WBL80705.1"/>
    </source>
</evidence>
<feature type="domain" description="Cytochrome oxidase subunit II copper A binding" evidence="14">
    <location>
        <begin position="74"/>
        <end position="186"/>
    </location>
</feature>
<comment type="subcellular location">
    <subcellularLocation>
        <location evidence="1">Cell membrane</location>
        <topology evidence="1">Multi-pass membrane protein</topology>
    </subcellularLocation>
</comment>
<dbReference type="CDD" id="cd04212">
    <property type="entry name" value="CuRO_UO_II"/>
    <property type="match status" value="1"/>
</dbReference>
<dbReference type="InterPro" id="IPR002429">
    <property type="entry name" value="CcO_II-like_C"/>
</dbReference>
<keyword evidence="9 13" id="KW-1133">Transmembrane helix</keyword>
<keyword evidence="7" id="KW-0732">Signal</keyword>
<dbReference type="EMBL" id="CP089391">
    <property type="protein sequence ID" value="WBL80705.1"/>
    <property type="molecule type" value="Genomic_DNA"/>
</dbReference>
<organism evidence="16 17">
    <name type="scientific">Bradyrhizobium xenonodulans</name>
    <dbReference type="NCBI Taxonomy" id="2736875"/>
    <lineage>
        <taxon>Bacteria</taxon>
        <taxon>Pseudomonadati</taxon>
        <taxon>Pseudomonadota</taxon>
        <taxon>Alphaproteobacteria</taxon>
        <taxon>Hyphomicrobiales</taxon>
        <taxon>Nitrobacteraceae</taxon>
        <taxon>Bradyrhizobium</taxon>
    </lineage>
</organism>
<evidence type="ECO:0000256" key="10">
    <source>
        <dbReference type="ARBA" id="ARBA00023002"/>
    </source>
</evidence>
<feature type="domain" description="Cytochrome oxidase subunit II transmembrane region profile" evidence="15">
    <location>
        <begin position="1"/>
        <end position="68"/>
    </location>
</feature>
<keyword evidence="11 13" id="KW-0472">Membrane</keyword>
<dbReference type="PROSITE" id="PS50999">
    <property type="entry name" value="COX2_TM"/>
    <property type="match status" value="1"/>
</dbReference>
<gene>
    <name evidence="16" type="ORF">I3J27_09875</name>
</gene>
<keyword evidence="8" id="KW-0249">Electron transport</keyword>
<evidence type="ECO:0000256" key="8">
    <source>
        <dbReference type="ARBA" id="ARBA00022982"/>
    </source>
</evidence>
<evidence type="ECO:0000256" key="9">
    <source>
        <dbReference type="ARBA" id="ARBA00022989"/>
    </source>
</evidence>
<evidence type="ECO:0000256" key="11">
    <source>
        <dbReference type="ARBA" id="ARBA00023136"/>
    </source>
</evidence>
<evidence type="ECO:0000256" key="7">
    <source>
        <dbReference type="ARBA" id="ARBA00022729"/>
    </source>
</evidence>
<feature type="transmembrane region" description="Helical" evidence="13">
    <location>
        <begin position="40"/>
        <end position="59"/>
    </location>
</feature>
<dbReference type="InterPro" id="IPR036257">
    <property type="entry name" value="Cyt_c_oxidase_su2_TM_sf"/>
</dbReference>
<evidence type="ECO:0000256" key="6">
    <source>
        <dbReference type="ARBA" id="ARBA00022692"/>
    </source>
</evidence>
<dbReference type="PANTHER" id="PTHR22888:SF18">
    <property type="entry name" value="CYTOCHROME BO(3) UBIQUINOL OXIDASE SUBUNIT 2"/>
    <property type="match status" value="1"/>
</dbReference>
<evidence type="ECO:0000256" key="3">
    <source>
        <dbReference type="ARBA" id="ARBA00022448"/>
    </source>
</evidence>
<evidence type="ECO:0000256" key="1">
    <source>
        <dbReference type="ARBA" id="ARBA00004651"/>
    </source>
</evidence>
<keyword evidence="17" id="KW-1185">Reference proteome</keyword>
<evidence type="ECO:0000256" key="13">
    <source>
        <dbReference type="SAM" id="Phobius"/>
    </source>
</evidence>
<evidence type="ECO:0000313" key="17">
    <source>
        <dbReference type="Proteomes" id="UP001179614"/>
    </source>
</evidence>
<evidence type="ECO:0000256" key="2">
    <source>
        <dbReference type="ARBA" id="ARBA00007866"/>
    </source>
</evidence>
<dbReference type="InterPro" id="IPR034227">
    <property type="entry name" value="CuRO_UO_II"/>
</dbReference>
<keyword evidence="6 13" id="KW-0812">Transmembrane</keyword>
<comment type="similarity">
    <text evidence="2">Belongs to the cytochrome c oxidase subunit 2 family.</text>
</comment>
<keyword evidence="3" id="KW-0813">Transport</keyword>
<dbReference type="InterPro" id="IPR008972">
    <property type="entry name" value="Cupredoxin"/>
</dbReference>
<dbReference type="SUPFAM" id="SSF49503">
    <property type="entry name" value="Cupredoxins"/>
    <property type="match status" value="1"/>
</dbReference>
<accession>A0ABY7MQN1</accession>